<dbReference type="GO" id="GO:0046653">
    <property type="term" value="P:tetrahydrofolate metabolic process"/>
    <property type="evidence" value="ECO:0007669"/>
    <property type="project" value="InterPro"/>
</dbReference>
<dbReference type="PROSITE" id="PS50206">
    <property type="entry name" value="RHODANESE_3"/>
    <property type="match status" value="1"/>
</dbReference>
<dbReference type="PANTHER" id="PTHR13847:SF287">
    <property type="entry name" value="FAD-DEPENDENT OXIDOREDUCTASE DOMAIN-CONTAINING PROTEIN 1"/>
    <property type="match status" value="1"/>
</dbReference>
<keyword evidence="4" id="KW-0963">Cytoplasm</keyword>
<dbReference type="Gene3D" id="3.50.50.60">
    <property type="entry name" value="FAD/NAD(P)-binding domain"/>
    <property type="match status" value="1"/>
</dbReference>
<evidence type="ECO:0000256" key="4">
    <source>
        <dbReference type="ARBA" id="ARBA00022490"/>
    </source>
</evidence>
<name>A0A7W6BX15_9HYPH</name>
<keyword evidence="7" id="KW-0547">Nucleotide-binding</keyword>
<reference evidence="18 19" key="1">
    <citation type="submission" date="2020-08" db="EMBL/GenBank/DDBJ databases">
        <title>Genomic Encyclopedia of Type Strains, Phase IV (KMG-IV): sequencing the most valuable type-strain genomes for metagenomic binning, comparative biology and taxonomic classification.</title>
        <authorList>
            <person name="Goeker M."/>
        </authorList>
    </citation>
    <scope>NUCLEOTIDE SEQUENCE [LARGE SCALE GENOMIC DNA]</scope>
    <source>
        <strain evidence="18 19">DSM 25024</strain>
    </source>
</reference>
<dbReference type="NCBIfam" id="TIGR01373">
    <property type="entry name" value="soxB"/>
    <property type="match status" value="1"/>
</dbReference>
<keyword evidence="6" id="KW-0288">FMN</keyword>
<keyword evidence="19" id="KW-1185">Reference proteome</keyword>
<dbReference type="Proteomes" id="UP000531216">
    <property type="component" value="Unassembled WGS sequence"/>
</dbReference>
<evidence type="ECO:0000256" key="15">
    <source>
        <dbReference type="ARBA" id="ARBA00047316"/>
    </source>
</evidence>
<evidence type="ECO:0000256" key="2">
    <source>
        <dbReference type="ARBA" id="ARBA00001974"/>
    </source>
</evidence>
<dbReference type="InterPro" id="IPR036188">
    <property type="entry name" value="FAD/NAD-bd_sf"/>
</dbReference>
<evidence type="ECO:0000256" key="12">
    <source>
        <dbReference type="ARBA" id="ARBA00044150"/>
    </source>
</evidence>
<dbReference type="RefSeq" id="WP_090959440.1">
    <property type="nucleotide sequence ID" value="NZ_FOOA01000002.1"/>
</dbReference>
<evidence type="ECO:0000259" key="17">
    <source>
        <dbReference type="PROSITE" id="PS50206"/>
    </source>
</evidence>
<comment type="catalytic activity">
    <reaction evidence="16">
        <text>sarcosine + (6S)-5,6,7,8-tetrahydrofolate + O2 = (6R)-5,10-methylene-5,6,7,8-tetrahydrofolate + glycine + H2O2</text>
        <dbReference type="Rhea" id="RHEA:70455"/>
        <dbReference type="ChEBI" id="CHEBI:15379"/>
        <dbReference type="ChEBI" id="CHEBI:15636"/>
        <dbReference type="ChEBI" id="CHEBI:16240"/>
        <dbReference type="ChEBI" id="CHEBI:57305"/>
        <dbReference type="ChEBI" id="CHEBI:57433"/>
        <dbReference type="ChEBI" id="CHEBI:57453"/>
        <dbReference type="EC" id="1.5.3.24"/>
    </reaction>
</comment>
<dbReference type="Pfam" id="PF01266">
    <property type="entry name" value="DAO"/>
    <property type="match status" value="1"/>
</dbReference>
<keyword evidence="5" id="KW-0285">Flavoprotein</keyword>
<comment type="similarity">
    <text evidence="10">Belongs to the SoxB family.</text>
</comment>
<comment type="subcellular location">
    <subcellularLocation>
        <location evidence="3">Cytoplasm</location>
    </subcellularLocation>
</comment>
<dbReference type="AlphaFoldDB" id="A0A7W6BX15"/>
<evidence type="ECO:0000256" key="14">
    <source>
        <dbReference type="ARBA" id="ARBA00044295"/>
    </source>
</evidence>
<dbReference type="PANTHER" id="PTHR13847">
    <property type="entry name" value="SARCOSINE DEHYDROGENASE-RELATED"/>
    <property type="match status" value="1"/>
</dbReference>
<dbReference type="OrthoDB" id="9815989at2"/>
<evidence type="ECO:0000256" key="8">
    <source>
        <dbReference type="ARBA" id="ARBA00022827"/>
    </source>
</evidence>
<keyword evidence="9 18" id="KW-0560">Oxidoreductase</keyword>
<comment type="catalytic activity">
    <reaction evidence="15">
        <text>sarcosine + O2 + H2O = formaldehyde + glycine + H2O2</text>
        <dbReference type="Rhea" id="RHEA:13313"/>
        <dbReference type="ChEBI" id="CHEBI:15377"/>
        <dbReference type="ChEBI" id="CHEBI:15379"/>
        <dbReference type="ChEBI" id="CHEBI:16240"/>
        <dbReference type="ChEBI" id="CHEBI:16842"/>
        <dbReference type="ChEBI" id="CHEBI:57305"/>
        <dbReference type="ChEBI" id="CHEBI:57433"/>
    </reaction>
</comment>
<gene>
    <name evidence="18" type="ORF">GGR05_001434</name>
</gene>
<evidence type="ECO:0000256" key="7">
    <source>
        <dbReference type="ARBA" id="ARBA00022741"/>
    </source>
</evidence>
<comment type="cofactor">
    <cofactor evidence="1">
        <name>FMN</name>
        <dbReference type="ChEBI" id="CHEBI:58210"/>
    </cofactor>
</comment>
<dbReference type="GO" id="GO:0005737">
    <property type="term" value="C:cytoplasm"/>
    <property type="evidence" value="ECO:0007669"/>
    <property type="project" value="UniProtKB-SubCell"/>
</dbReference>
<evidence type="ECO:0000256" key="10">
    <source>
        <dbReference type="ARBA" id="ARBA00043973"/>
    </source>
</evidence>
<evidence type="ECO:0000256" key="16">
    <source>
        <dbReference type="ARBA" id="ARBA00048917"/>
    </source>
</evidence>
<protein>
    <recommendedName>
        <fullName evidence="12">Sarcosine oxidase subunit beta</fullName>
        <ecNumber evidence="11">1.5.3.24</ecNumber>
    </recommendedName>
    <alternativeName>
        <fullName evidence="13">Sarcosine oxidase (5,10-methylenetetrahydrofolate-forming) subunit beta</fullName>
    </alternativeName>
    <alternativeName>
        <fullName evidence="14">Tetrameric sarcosine oxidase subunit beta</fullName>
    </alternativeName>
</protein>
<comment type="cofactor">
    <cofactor evidence="2">
        <name>FAD</name>
        <dbReference type="ChEBI" id="CHEBI:57692"/>
    </cofactor>
</comment>
<accession>A0A7W6BX15</accession>
<evidence type="ECO:0000256" key="1">
    <source>
        <dbReference type="ARBA" id="ARBA00001917"/>
    </source>
</evidence>
<evidence type="ECO:0000256" key="6">
    <source>
        <dbReference type="ARBA" id="ARBA00022643"/>
    </source>
</evidence>
<evidence type="ECO:0000313" key="18">
    <source>
        <dbReference type="EMBL" id="MBB3935306.1"/>
    </source>
</evidence>
<dbReference type="EMBL" id="JACIDO010000002">
    <property type="protein sequence ID" value="MBB3935306.1"/>
    <property type="molecule type" value="Genomic_DNA"/>
</dbReference>
<evidence type="ECO:0000256" key="13">
    <source>
        <dbReference type="ARBA" id="ARBA00044216"/>
    </source>
</evidence>
<organism evidence="18 19">
    <name type="scientific">Aureimonas phyllosphaerae</name>
    <dbReference type="NCBI Taxonomy" id="1166078"/>
    <lineage>
        <taxon>Bacteria</taxon>
        <taxon>Pseudomonadati</taxon>
        <taxon>Pseudomonadota</taxon>
        <taxon>Alphaproteobacteria</taxon>
        <taxon>Hyphomicrobiales</taxon>
        <taxon>Aurantimonadaceae</taxon>
        <taxon>Aureimonas</taxon>
    </lineage>
</organism>
<dbReference type="SUPFAM" id="SSF51905">
    <property type="entry name" value="FAD/NAD(P)-binding domain"/>
    <property type="match status" value="1"/>
</dbReference>
<evidence type="ECO:0000256" key="5">
    <source>
        <dbReference type="ARBA" id="ARBA00022630"/>
    </source>
</evidence>
<keyword evidence="8" id="KW-0274">FAD</keyword>
<dbReference type="GO" id="GO:0000166">
    <property type="term" value="F:nucleotide binding"/>
    <property type="evidence" value="ECO:0007669"/>
    <property type="project" value="UniProtKB-KW"/>
</dbReference>
<dbReference type="EC" id="1.5.3.24" evidence="11"/>
<dbReference type="InterPro" id="IPR006278">
    <property type="entry name" value="SoxB"/>
</dbReference>
<dbReference type="Gene3D" id="3.30.9.10">
    <property type="entry name" value="D-Amino Acid Oxidase, subunit A, domain 2"/>
    <property type="match status" value="1"/>
</dbReference>
<feature type="domain" description="Rhodanese" evidence="17">
    <location>
        <begin position="36"/>
        <end position="79"/>
    </location>
</feature>
<evidence type="ECO:0000256" key="11">
    <source>
        <dbReference type="ARBA" id="ARBA00044044"/>
    </source>
</evidence>
<comment type="caution">
    <text evidence="18">The sequence shown here is derived from an EMBL/GenBank/DDBJ whole genome shotgun (WGS) entry which is preliminary data.</text>
</comment>
<evidence type="ECO:0000256" key="3">
    <source>
        <dbReference type="ARBA" id="ARBA00004496"/>
    </source>
</evidence>
<proteinExistence type="inferred from homology"/>
<evidence type="ECO:0000256" key="9">
    <source>
        <dbReference type="ARBA" id="ARBA00023002"/>
    </source>
</evidence>
<dbReference type="GO" id="GO:0008115">
    <property type="term" value="F:sarcosine oxidase activity"/>
    <property type="evidence" value="ECO:0007669"/>
    <property type="project" value="InterPro"/>
</dbReference>
<sequence>MTRFSFPSLVANALSGHKNWKPQWPDAEPKAEYDAIIVGAGGHGLGAAYYLAKEHGITNVAVIEKGWLGGGNTGRNTTIIRSNYLYDESAMLYEHSMKLWENLTQELNYNVMFSQRGVMMLAHNVHDVQSFKRHVHSNRLNGIDNEWLTAEEAKEFCPPLDISPNARYPVMGAALQRRGGVARHDAVAWGYARGAAAMGVDIIQNCPVTAIRRDAAGHVSGVETARGFIKAKRVGVSAAGNTSVVMESAGVRLPLESYPLQALVSEPVKPIFPCVVMSNTVHAYISQSDKGELVIGSGTDQYVSYSQRGGLPLIEHTVAAICEIFPIFTRMRMLRKWGGIVDVTPDRSPIIGKTPVPGLFVNCGWGTGGFKATPGSANVFAHTIARGEPHRINAPFTLERFGTGRLIDEAAAAAVAH</sequence>
<dbReference type="InterPro" id="IPR006076">
    <property type="entry name" value="FAD-dep_OxRdtase"/>
</dbReference>
<evidence type="ECO:0000313" key="19">
    <source>
        <dbReference type="Proteomes" id="UP000531216"/>
    </source>
</evidence>
<dbReference type="InterPro" id="IPR001763">
    <property type="entry name" value="Rhodanese-like_dom"/>
</dbReference>